<dbReference type="AlphaFoldDB" id="A0A9P6Q3L3"/>
<gene>
    <name evidence="2" type="ORF">DFQ27_005177</name>
</gene>
<dbReference type="Proteomes" id="UP000807716">
    <property type="component" value="Unassembled WGS sequence"/>
</dbReference>
<evidence type="ECO:0000256" key="1">
    <source>
        <dbReference type="SAM" id="MobiDB-lite"/>
    </source>
</evidence>
<reference evidence="2" key="1">
    <citation type="journal article" date="2020" name="Fungal Divers.">
        <title>Resolving the Mortierellaceae phylogeny through synthesis of multi-gene phylogenetics and phylogenomics.</title>
        <authorList>
            <person name="Vandepol N."/>
            <person name="Liber J."/>
            <person name="Desiro A."/>
            <person name="Na H."/>
            <person name="Kennedy M."/>
            <person name="Barry K."/>
            <person name="Grigoriev I.V."/>
            <person name="Miller A.N."/>
            <person name="O'Donnell K."/>
            <person name="Stajich J.E."/>
            <person name="Bonito G."/>
        </authorList>
    </citation>
    <scope>NUCLEOTIDE SEQUENCE</scope>
    <source>
        <strain evidence="2">BC1065</strain>
    </source>
</reference>
<feature type="region of interest" description="Disordered" evidence="1">
    <location>
        <begin position="219"/>
        <end position="245"/>
    </location>
</feature>
<dbReference type="EMBL" id="JAAAJB010000365">
    <property type="protein sequence ID" value="KAG0257372.1"/>
    <property type="molecule type" value="Genomic_DNA"/>
</dbReference>
<name>A0A9P6Q3L3_9FUNG</name>
<evidence type="ECO:0000313" key="3">
    <source>
        <dbReference type="Proteomes" id="UP000807716"/>
    </source>
</evidence>
<keyword evidence="3" id="KW-1185">Reference proteome</keyword>
<comment type="caution">
    <text evidence="2">The sequence shown here is derived from an EMBL/GenBank/DDBJ whole genome shotgun (WGS) entry which is preliminary data.</text>
</comment>
<protein>
    <submittedName>
        <fullName evidence="2">Uncharacterized protein</fullName>
    </submittedName>
</protein>
<organism evidence="2 3">
    <name type="scientific">Actinomortierella ambigua</name>
    <dbReference type="NCBI Taxonomy" id="1343610"/>
    <lineage>
        <taxon>Eukaryota</taxon>
        <taxon>Fungi</taxon>
        <taxon>Fungi incertae sedis</taxon>
        <taxon>Mucoromycota</taxon>
        <taxon>Mortierellomycotina</taxon>
        <taxon>Mortierellomycetes</taxon>
        <taxon>Mortierellales</taxon>
        <taxon>Mortierellaceae</taxon>
        <taxon>Actinomortierella</taxon>
    </lineage>
</organism>
<proteinExistence type="predicted"/>
<evidence type="ECO:0000313" key="2">
    <source>
        <dbReference type="EMBL" id="KAG0257372.1"/>
    </source>
</evidence>
<sequence length="245" mass="27055">MDIAVMCATQERAEALKQLFKVAHEHDASLSPIIMTAQNLMATTALWADKLLIRDNEDSFTERFCKPFVNTSFGKFVYLPAAAPRLEYGWTPSSLGSQPGRPGTQGQKKYEAALRNVDYPRRNPTNLKASATDIEGCSSRQGRRAKFVERNLFAVCRLCRFQLAELGNDEPSRLSGRQPSVIHLVVGWRGRVIFHGGLARPKVAVVKCSKRIRGSFGNDAALSGEETPSPSLSQVTGNIDDTSIW</sequence>
<feature type="compositionally biased region" description="Polar residues" evidence="1">
    <location>
        <begin position="226"/>
        <end position="245"/>
    </location>
</feature>
<accession>A0A9P6Q3L3</accession>